<accession>A0A914SIB6</accession>
<protein>
    <submittedName>
        <fullName evidence="2">Uncharacterized protein</fullName>
    </submittedName>
</protein>
<dbReference type="Proteomes" id="UP000887564">
    <property type="component" value="Unplaced"/>
</dbReference>
<dbReference type="WBParaSite" id="PEQ_0001370101-mRNA-1">
    <property type="protein sequence ID" value="PEQ_0001370101-mRNA-1"/>
    <property type="gene ID" value="PEQ_0001370101"/>
</dbReference>
<reference evidence="2" key="1">
    <citation type="submission" date="2022-11" db="UniProtKB">
        <authorList>
            <consortium name="WormBaseParasite"/>
        </authorList>
    </citation>
    <scope>IDENTIFICATION</scope>
</reference>
<evidence type="ECO:0000313" key="1">
    <source>
        <dbReference type="Proteomes" id="UP000887564"/>
    </source>
</evidence>
<proteinExistence type="predicted"/>
<dbReference type="AlphaFoldDB" id="A0A914SIB6"/>
<keyword evidence="1" id="KW-1185">Reference proteome</keyword>
<evidence type="ECO:0000313" key="2">
    <source>
        <dbReference type="WBParaSite" id="PEQ_0001370101-mRNA-1"/>
    </source>
</evidence>
<name>A0A914SIB6_PAREQ</name>
<organism evidence="1 2">
    <name type="scientific">Parascaris equorum</name>
    <name type="common">Equine roundworm</name>
    <dbReference type="NCBI Taxonomy" id="6256"/>
    <lineage>
        <taxon>Eukaryota</taxon>
        <taxon>Metazoa</taxon>
        <taxon>Ecdysozoa</taxon>
        <taxon>Nematoda</taxon>
        <taxon>Chromadorea</taxon>
        <taxon>Rhabditida</taxon>
        <taxon>Spirurina</taxon>
        <taxon>Ascaridomorpha</taxon>
        <taxon>Ascaridoidea</taxon>
        <taxon>Ascarididae</taxon>
        <taxon>Parascaris</taxon>
    </lineage>
</organism>
<sequence>MTHRDTDGDRSRWALGLSCCSEIDAGQDIIEKAKNAKEDLLKRWTRPLVRGRPCNIDGLGDVGTTGLCGFGATGSELHPVGGNMEWDSMDKLVKSRYRVDEKPGKHEGR</sequence>